<dbReference type="PROSITE" id="PS51257">
    <property type="entry name" value="PROKAR_LIPOPROTEIN"/>
    <property type="match status" value="1"/>
</dbReference>
<keyword evidence="8" id="KW-1185">Reference proteome</keyword>
<name>A0ABY3M8I9_9FLAO</name>
<dbReference type="InterPro" id="IPR010920">
    <property type="entry name" value="LSM_dom_sf"/>
</dbReference>
<keyword evidence="2 5" id="KW-0812">Transmembrane</keyword>
<evidence type="ECO:0000256" key="2">
    <source>
        <dbReference type="ARBA" id="ARBA00022692"/>
    </source>
</evidence>
<dbReference type="Pfam" id="PF00924">
    <property type="entry name" value="MS_channel_2nd"/>
    <property type="match status" value="1"/>
</dbReference>
<dbReference type="PANTHER" id="PTHR30566:SF25">
    <property type="entry name" value="INNER MEMBRANE PROTEIN"/>
    <property type="match status" value="1"/>
</dbReference>
<protein>
    <submittedName>
        <fullName evidence="7">Mechanosensitive ion channel</fullName>
    </submittedName>
</protein>
<dbReference type="SUPFAM" id="SSF50182">
    <property type="entry name" value="Sm-like ribonucleoproteins"/>
    <property type="match status" value="1"/>
</dbReference>
<dbReference type="Proteomes" id="UP000323621">
    <property type="component" value="Unassembled WGS sequence"/>
</dbReference>
<evidence type="ECO:0000256" key="5">
    <source>
        <dbReference type="SAM" id="Phobius"/>
    </source>
</evidence>
<dbReference type="PANTHER" id="PTHR30566">
    <property type="entry name" value="YNAI-RELATED MECHANOSENSITIVE ION CHANNEL"/>
    <property type="match status" value="1"/>
</dbReference>
<dbReference type="Gene3D" id="1.10.287.1260">
    <property type="match status" value="1"/>
</dbReference>
<organism evidence="7 8">
    <name type="scientific">Bizionia gelidisalsuginis</name>
    <dbReference type="NCBI Taxonomy" id="291188"/>
    <lineage>
        <taxon>Bacteria</taxon>
        <taxon>Pseudomonadati</taxon>
        <taxon>Bacteroidota</taxon>
        <taxon>Flavobacteriia</taxon>
        <taxon>Flavobacteriales</taxon>
        <taxon>Flavobacteriaceae</taxon>
        <taxon>Bizionia</taxon>
    </lineage>
</organism>
<dbReference type="RefSeq" id="WP_148381314.1">
    <property type="nucleotide sequence ID" value="NZ_VSKN01000017.1"/>
</dbReference>
<evidence type="ECO:0000259" key="6">
    <source>
        <dbReference type="Pfam" id="PF00924"/>
    </source>
</evidence>
<accession>A0ABY3M8I9</accession>
<keyword evidence="4 5" id="KW-0472">Membrane</keyword>
<feature type="transmembrane region" description="Helical" evidence="5">
    <location>
        <begin position="133"/>
        <end position="156"/>
    </location>
</feature>
<evidence type="ECO:0000256" key="1">
    <source>
        <dbReference type="ARBA" id="ARBA00004370"/>
    </source>
</evidence>
<evidence type="ECO:0000256" key="3">
    <source>
        <dbReference type="ARBA" id="ARBA00022989"/>
    </source>
</evidence>
<dbReference type="EMBL" id="VSKN01000017">
    <property type="protein sequence ID" value="TYC10554.1"/>
    <property type="molecule type" value="Genomic_DNA"/>
</dbReference>
<dbReference type="Gene3D" id="2.30.30.60">
    <property type="match status" value="1"/>
</dbReference>
<dbReference type="InterPro" id="IPR006685">
    <property type="entry name" value="MscS_channel_2nd"/>
</dbReference>
<proteinExistence type="predicted"/>
<dbReference type="InterPro" id="IPR023408">
    <property type="entry name" value="MscS_beta-dom_sf"/>
</dbReference>
<evidence type="ECO:0000313" key="8">
    <source>
        <dbReference type="Proteomes" id="UP000323621"/>
    </source>
</evidence>
<comment type="caution">
    <text evidence="7">The sequence shown here is derived from an EMBL/GenBank/DDBJ whole genome shotgun (WGS) entry which is preliminary data.</text>
</comment>
<comment type="subcellular location">
    <subcellularLocation>
        <location evidence="1">Membrane</location>
    </subcellularLocation>
</comment>
<reference evidence="7 8" key="1">
    <citation type="submission" date="2019-08" db="EMBL/GenBank/DDBJ databases">
        <title>Genomes of Antarctic Bizionia species.</title>
        <authorList>
            <person name="Bowman J.P."/>
        </authorList>
    </citation>
    <scope>NUCLEOTIDE SEQUENCE [LARGE SCALE GENOMIC DNA]</scope>
    <source>
        <strain evidence="7 8">IC164</strain>
    </source>
</reference>
<gene>
    <name evidence="7" type="ORF">ES677_11475</name>
</gene>
<evidence type="ECO:0000256" key="4">
    <source>
        <dbReference type="ARBA" id="ARBA00023136"/>
    </source>
</evidence>
<feature type="domain" description="Mechanosensitive ion channel MscS" evidence="6">
    <location>
        <begin position="184"/>
        <end position="249"/>
    </location>
</feature>
<evidence type="ECO:0000313" key="7">
    <source>
        <dbReference type="EMBL" id="TYC10554.1"/>
    </source>
</evidence>
<sequence length="353" mass="40417">MDFSQIKFLDTFESWVTYTIVIVACILLGLTIRWILFSIVKLSNKRRPSVLKTQLLLQLKTAAKFLLPILFIYSSFQFLEVTTFWKKITESLIIINFSWLVIAFLNAIEEVVKEKFTINNNHKAKDRKALTQLRFLKSISIVIIITLAVAAILWNIPSVKKVGTTLLTSAGVIGIIAGVAAQKSIANLITGFQIAFTQPIKIDDEVVIQGEFGTVEDITLTYVVIKLWDWRRLVLPLSYFNDNSFVNWTFNSQELIGTVFFQVDYTFPVAEMRKKLLELLHNNTLWDKNIAKLVVSNTNATTMELRATFSAKNASDVWDLRCEVREQLIAFIQKNHPECFPTLRQINLSEDLK</sequence>
<feature type="transmembrane region" description="Helical" evidence="5">
    <location>
        <begin position="162"/>
        <end position="181"/>
    </location>
</feature>
<feature type="transmembrane region" description="Helical" evidence="5">
    <location>
        <begin position="91"/>
        <end position="112"/>
    </location>
</feature>
<feature type="transmembrane region" description="Helical" evidence="5">
    <location>
        <begin position="15"/>
        <end position="40"/>
    </location>
</feature>
<keyword evidence="3 5" id="KW-1133">Transmembrane helix</keyword>
<feature type="transmembrane region" description="Helical" evidence="5">
    <location>
        <begin position="61"/>
        <end position="79"/>
    </location>
</feature>